<organism evidence="2 3">
    <name type="scientific">Ruminiclostridium papyrosolvens DSM 2782</name>
    <dbReference type="NCBI Taxonomy" id="588581"/>
    <lineage>
        <taxon>Bacteria</taxon>
        <taxon>Bacillati</taxon>
        <taxon>Bacillota</taxon>
        <taxon>Clostridia</taxon>
        <taxon>Eubacteriales</taxon>
        <taxon>Oscillospiraceae</taxon>
        <taxon>Ruminiclostridium</taxon>
    </lineage>
</organism>
<dbReference type="SUPFAM" id="SSF55166">
    <property type="entry name" value="Hedgehog/DD-peptidase"/>
    <property type="match status" value="1"/>
</dbReference>
<dbReference type="InterPro" id="IPR003709">
    <property type="entry name" value="VanY-like_core_dom"/>
</dbReference>
<comment type="caution">
    <text evidence="2">The sequence shown here is derived from an EMBL/GenBank/DDBJ whole genome shotgun (WGS) entry which is preliminary data.</text>
</comment>
<protein>
    <submittedName>
        <fullName evidence="2">Peptidase M15B and M15C DD-carboxypeptidase VanY/endolysin</fullName>
    </submittedName>
</protein>
<dbReference type="Proteomes" id="UP000003860">
    <property type="component" value="Unassembled WGS sequence"/>
</dbReference>
<dbReference type="Gene3D" id="3.30.200.180">
    <property type="match status" value="1"/>
</dbReference>
<dbReference type="InterPro" id="IPR009045">
    <property type="entry name" value="Zn_M74/Hedgehog-like"/>
</dbReference>
<dbReference type="PANTHER" id="PTHR34385:SF1">
    <property type="entry name" value="PEPTIDOGLYCAN L-ALANYL-D-GLUTAMATE ENDOPEPTIDASE CWLK"/>
    <property type="match status" value="1"/>
</dbReference>
<reference evidence="2" key="1">
    <citation type="submission" date="2009-07" db="EMBL/GenBank/DDBJ databases">
        <authorList>
            <consortium name="US DOE Joint Genome Institute (JGI-PGF)"/>
            <person name="Lucas S."/>
            <person name="Copeland A."/>
            <person name="Lapidus A."/>
            <person name="Glavina del Rio T."/>
            <person name="Tice H."/>
            <person name="Bruce D."/>
            <person name="Goodwin L."/>
            <person name="Pitluck S."/>
            <person name="Larimer F."/>
            <person name="Land M.L."/>
            <person name="Mouttaki H."/>
            <person name="He Z."/>
            <person name="Zhou J."/>
            <person name="Hemme C.L."/>
        </authorList>
    </citation>
    <scope>NUCLEOTIDE SEQUENCE</scope>
    <source>
        <strain evidence="2">DSM 2782</strain>
    </source>
</reference>
<evidence type="ECO:0000313" key="2">
    <source>
        <dbReference type="EMBL" id="EGD48767.1"/>
    </source>
</evidence>
<dbReference type="CDD" id="cd14849">
    <property type="entry name" value="DD-dipeptidase_VanXYc"/>
    <property type="match status" value="1"/>
</dbReference>
<dbReference type="RefSeq" id="WP_004618012.1">
    <property type="nucleotide sequence ID" value="NZ_ACXX02000003.1"/>
</dbReference>
<keyword evidence="3" id="KW-1185">Reference proteome</keyword>
<reference evidence="2" key="2">
    <citation type="submission" date="2011-01" db="EMBL/GenBank/DDBJ databases">
        <title>The Non-contiguous Finished genome of Clostridium papyrosolvens.</title>
        <authorList>
            <person name="Lucas S."/>
            <person name="Copeland A."/>
            <person name="Lapidus A."/>
            <person name="Cheng J.-F."/>
            <person name="Goodwin L."/>
            <person name="Pitluck S."/>
            <person name="Misra M."/>
            <person name="Chertkov O."/>
            <person name="Detter J.C."/>
            <person name="Han C."/>
            <person name="Tapia R."/>
            <person name="Land M."/>
            <person name="Hauser L."/>
            <person name="Kyrpides N."/>
            <person name="Ivanova N."/>
            <person name="Pagani I."/>
            <person name="Mouttaki H."/>
            <person name="He Z."/>
            <person name="Zhou J."/>
            <person name="Hemme C.L."/>
            <person name="Woyke T."/>
        </authorList>
    </citation>
    <scope>NUCLEOTIDE SEQUENCE [LARGE SCALE GENOMIC DNA]</scope>
    <source>
        <strain evidence="2">DSM 2782</strain>
    </source>
</reference>
<dbReference type="eggNOG" id="COG1876">
    <property type="taxonomic scope" value="Bacteria"/>
</dbReference>
<feature type="domain" description="D-alanyl-D-alanine carboxypeptidase-like core" evidence="1">
    <location>
        <begin position="54"/>
        <end position="182"/>
    </location>
</feature>
<dbReference type="PANTHER" id="PTHR34385">
    <property type="entry name" value="D-ALANYL-D-ALANINE CARBOXYPEPTIDASE"/>
    <property type="match status" value="1"/>
</dbReference>
<dbReference type="GO" id="GO:0004180">
    <property type="term" value="F:carboxypeptidase activity"/>
    <property type="evidence" value="ECO:0007669"/>
    <property type="project" value="UniProtKB-KW"/>
</dbReference>
<dbReference type="Pfam" id="PF02557">
    <property type="entry name" value="VanY"/>
    <property type="match status" value="1"/>
</dbReference>
<evidence type="ECO:0000259" key="1">
    <source>
        <dbReference type="Pfam" id="PF02557"/>
    </source>
</evidence>
<proteinExistence type="predicted"/>
<name>F1TA25_9FIRM</name>
<accession>F1TA25</accession>
<dbReference type="EMBL" id="ACXX02000003">
    <property type="protein sequence ID" value="EGD48767.1"/>
    <property type="molecule type" value="Genomic_DNA"/>
</dbReference>
<dbReference type="InterPro" id="IPR052179">
    <property type="entry name" value="DD-CPase-like"/>
</dbReference>
<dbReference type="STRING" id="588581.Cpap_3191"/>
<dbReference type="OrthoDB" id="9792074at2"/>
<dbReference type="AlphaFoldDB" id="F1TA25"/>
<dbReference type="GO" id="GO:0006508">
    <property type="term" value="P:proteolysis"/>
    <property type="evidence" value="ECO:0007669"/>
    <property type="project" value="InterPro"/>
</dbReference>
<evidence type="ECO:0000313" key="3">
    <source>
        <dbReference type="Proteomes" id="UP000003860"/>
    </source>
</evidence>
<dbReference type="Gene3D" id="3.30.1380.10">
    <property type="match status" value="1"/>
</dbReference>
<gene>
    <name evidence="2" type="ORF">Cpap_3191</name>
</gene>
<sequence length="264" mass="30217">MSTNLISNIVRLNLAKSYIHIGNLVLVNKKNPINKPESLTIRNLETVNSDYQKILLDKTAAIMLRKLIQACGGENEIVPVSGFRPLSEQIAIYNDSLNENGEDFTNKYVALPNHSEHQTGLAIDVAKNESDIDFICPLFPYEGICQDFREKAAQYGFIQRYPKGKEAITGISHEPWHFRYVGNPHSQIISDNNFTLEEYIEYLKQFPYEGMHLQVKNQGWTAEVFYVNALEEAKTVYLTENLLYDVSGNNIDGFIVTVWRQYND</sequence>